<dbReference type="Proteomes" id="UP000236161">
    <property type="component" value="Unassembled WGS sequence"/>
</dbReference>
<keyword evidence="8" id="KW-1185">Reference proteome</keyword>
<evidence type="ECO:0000256" key="4">
    <source>
        <dbReference type="ARBA" id="ARBA00052456"/>
    </source>
</evidence>
<evidence type="ECO:0000256" key="3">
    <source>
        <dbReference type="ARBA" id="ARBA00050958"/>
    </source>
</evidence>
<dbReference type="Pfam" id="PF13561">
    <property type="entry name" value="adh_short_C2"/>
    <property type="match status" value="1"/>
</dbReference>
<gene>
    <name evidence="7" type="ORF">AXF42_Ash003475</name>
</gene>
<dbReference type="AlphaFoldDB" id="A0A2I0BG99"/>
<comment type="catalytic activity">
    <reaction evidence="4">
        <text>(10bR,4aS)-noroxomaritidine + NADPH + H(+) = (10bR,4aS)-oxomaritidine + NADP(+)</text>
        <dbReference type="Rhea" id="RHEA:63196"/>
        <dbReference type="ChEBI" id="CHEBI:15378"/>
        <dbReference type="ChEBI" id="CHEBI:57783"/>
        <dbReference type="ChEBI" id="CHEBI:58349"/>
        <dbReference type="ChEBI" id="CHEBI:133995"/>
        <dbReference type="ChEBI" id="CHEBI:146208"/>
    </reaction>
    <physiologicalReaction direction="left-to-right" evidence="4">
        <dbReference type="Rhea" id="RHEA:63197"/>
    </physiologicalReaction>
</comment>
<evidence type="ECO:0000313" key="8">
    <source>
        <dbReference type="Proteomes" id="UP000236161"/>
    </source>
</evidence>
<dbReference type="EMBL" id="KZ451885">
    <property type="protein sequence ID" value="PKA66819.1"/>
    <property type="molecule type" value="Genomic_DNA"/>
</dbReference>
<proteinExistence type="inferred from homology"/>
<reference evidence="7 8" key="1">
    <citation type="journal article" date="2017" name="Nature">
        <title>The Apostasia genome and the evolution of orchids.</title>
        <authorList>
            <person name="Zhang G.Q."/>
            <person name="Liu K.W."/>
            <person name="Li Z."/>
            <person name="Lohaus R."/>
            <person name="Hsiao Y.Y."/>
            <person name="Niu S.C."/>
            <person name="Wang J.Y."/>
            <person name="Lin Y.C."/>
            <person name="Xu Q."/>
            <person name="Chen L.J."/>
            <person name="Yoshida K."/>
            <person name="Fujiwara S."/>
            <person name="Wang Z.W."/>
            <person name="Zhang Y.Q."/>
            <person name="Mitsuda N."/>
            <person name="Wang M."/>
            <person name="Liu G.H."/>
            <person name="Pecoraro L."/>
            <person name="Huang H.X."/>
            <person name="Xiao X.J."/>
            <person name="Lin M."/>
            <person name="Wu X.Y."/>
            <person name="Wu W.L."/>
            <person name="Chen Y.Y."/>
            <person name="Chang S.B."/>
            <person name="Sakamoto S."/>
            <person name="Ohme-Takagi M."/>
            <person name="Yagi M."/>
            <person name="Zeng S.J."/>
            <person name="Shen C.Y."/>
            <person name="Yeh C.M."/>
            <person name="Luo Y.B."/>
            <person name="Tsai W.C."/>
            <person name="Van de Peer Y."/>
            <person name="Liu Z.J."/>
        </authorList>
    </citation>
    <scope>NUCLEOTIDE SEQUENCE [LARGE SCALE GENOMIC DNA]</scope>
    <source>
        <strain evidence="8">cv. Shenzhen</strain>
        <tissue evidence="7">Stem</tissue>
    </source>
</reference>
<comment type="catalytic activity">
    <reaction evidence="3">
        <text>(10bS,4aR)-noroxomaritidine + NADPH + H(+) = (10bS,4aR)-oxomaritidine + NADP(+)</text>
        <dbReference type="Rhea" id="RHEA:63200"/>
        <dbReference type="ChEBI" id="CHEBI:15378"/>
        <dbReference type="ChEBI" id="CHEBI:57783"/>
        <dbReference type="ChEBI" id="CHEBI:58349"/>
        <dbReference type="ChEBI" id="CHEBI:133996"/>
        <dbReference type="ChEBI" id="CHEBI:146209"/>
    </reaction>
    <physiologicalReaction direction="left-to-right" evidence="3">
        <dbReference type="Rhea" id="RHEA:63201"/>
    </physiologicalReaction>
</comment>
<dbReference type="PRINTS" id="PR00081">
    <property type="entry name" value="GDHRDH"/>
</dbReference>
<evidence type="ECO:0000256" key="1">
    <source>
        <dbReference type="ARBA" id="ARBA00023002"/>
    </source>
</evidence>
<dbReference type="PROSITE" id="PS51257">
    <property type="entry name" value="PROKAR_LIPOPROTEIN"/>
    <property type="match status" value="1"/>
</dbReference>
<dbReference type="NCBIfam" id="NF005559">
    <property type="entry name" value="PRK07231.1"/>
    <property type="match status" value="1"/>
</dbReference>
<evidence type="ECO:0000256" key="5">
    <source>
        <dbReference type="ARBA" id="ARBA00055943"/>
    </source>
</evidence>
<keyword evidence="1 7" id="KW-0560">Oxidoreductase</keyword>
<evidence type="ECO:0000256" key="6">
    <source>
        <dbReference type="ARBA" id="ARBA00069361"/>
    </source>
</evidence>
<comment type="similarity">
    <text evidence="2">Belongs to the short-chain dehydrogenases/reductases (SDR) family. SDR65C subfamily.</text>
</comment>
<evidence type="ECO:0000313" key="7">
    <source>
        <dbReference type="EMBL" id="PKA66819.1"/>
    </source>
</evidence>
<dbReference type="PRINTS" id="PR00080">
    <property type="entry name" value="SDRFAMILY"/>
</dbReference>
<dbReference type="Gene3D" id="3.40.50.720">
    <property type="entry name" value="NAD(P)-binding Rossmann-like Domain"/>
    <property type="match status" value="1"/>
</dbReference>
<dbReference type="STRING" id="1088818.A0A2I0BG99"/>
<dbReference type="PANTHER" id="PTHR43180:SF30">
    <property type="entry name" value="MOMILACTONE A SYNTHASE"/>
    <property type="match status" value="1"/>
</dbReference>
<sequence length="266" mass="27637">MTERQLEGKVALITGGASGIGACTARLFCSEGAKVVITDIQDELGRALCDELGPAASYIHCDVTVEEDVGRAVDYAVQKFGNLDIMFNSAGITGSSKRRIVDNDKSDFERVLAVNLVGPFVCTKHAAHVMLPAGRGCIVNMASTAAVVAGIAPHAYACSKHGVVGLTRNAAAELGRHGIRVNCVSAATVATPLATGFMGMSAEELEAGLLAWGSLKGVAALKAEDVARAVLFLVSDDGRFLSGHNLVVDGGLTAVNPNFDFFKVES</sequence>
<name>A0A2I0BG99_9ASPA</name>
<dbReference type="OrthoDB" id="1933718at2759"/>
<accession>A0A2I0BG99</accession>
<dbReference type="GO" id="GO:0016491">
    <property type="term" value="F:oxidoreductase activity"/>
    <property type="evidence" value="ECO:0007669"/>
    <property type="project" value="UniProtKB-KW"/>
</dbReference>
<protein>
    <recommendedName>
        <fullName evidence="6">Noroxomaritidine/norcraugsodine reductase</fullName>
    </recommendedName>
</protein>
<evidence type="ECO:0000256" key="2">
    <source>
        <dbReference type="ARBA" id="ARBA00025714"/>
    </source>
</evidence>
<dbReference type="PANTHER" id="PTHR43180">
    <property type="entry name" value="3-OXOACYL-(ACYL-CARRIER-PROTEIN) REDUCTASE (AFU_ORTHOLOGUE AFUA_6G11210)"/>
    <property type="match status" value="1"/>
</dbReference>
<organism evidence="7 8">
    <name type="scientific">Apostasia shenzhenica</name>
    <dbReference type="NCBI Taxonomy" id="1088818"/>
    <lineage>
        <taxon>Eukaryota</taxon>
        <taxon>Viridiplantae</taxon>
        <taxon>Streptophyta</taxon>
        <taxon>Embryophyta</taxon>
        <taxon>Tracheophyta</taxon>
        <taxon>Spermatophyta</taxon>
        <taxon>Magnoliopsida</taxon>
        <taxon>Liliopsida</taxon>
        <taxon>Asparagales</taxon>
        <taxon>Orchidaceae</taxon>
        <taxon>Apostasioideae</taxon>
        <taxon>Apostasia</taxon>
    </lineage>
</organism>
<dbReference type="InterPro" id="IPR002347">
    <property type="entry name" value="SDR_fam"/>
</dbReference>
<dbReference type="SUPFAM" id="SSF51735">
    <property type="entry name" value="NAD(P)-binding Rossmann-fold domains"/>
    <property type="match status" value="1"/>
</dbReference>
<dbReference type="InterPro" id="IPR036291">
    <property type="entry name" value="NAD(P)-bd_dom_sf"/>
</dbReference>
<dbReference type="FunFam" id="3.40.50.720:FF:000084">
    <property type="entry name" value="Short-chain dehydrogenase reductase"/>
    <property type="match status" value="1"/>
</dbReference>
<comment type="function">
    <text evidence="5">In the Amaryllidaceae alkaloids biosynthesic pathway, catalyzes the conversion of noroxomaritidine to oxomaritidine, a precursor of haemanthamine- and crinamine-type alkaloids, promising anticancer agents. Can also, to some extent, catalyze the condensation of 3,4-dihydroxybenzaldehyde (3,4-DHBA) and tyramine to produce norbelladine, and of isovanillin and tyramine to produce 4'-O-methylnorbelladine.</text>
</comment>